<dbReference type="PANTHER" id="PTHR39337:SF1">
    <property type="entry name" value="BLR5642 PROTEIN"/>
    <property type="match status" value="1"/>
</dbReference>
<keyword evidence="2" id="KW-1185">Reference proteome</keyword>
<reference evidence="1 2" key="2">
    <citation type="journal article" date="2010" name="Proc. Natl. Acad. Sci. U.S.A.">
        <title>Enigmatic, ultrasmall, uncultivated Archaea.</title>
        <authorList>
            <person name="Baker B.J."/>
            <person name="Comolli L.R."/>
            <person name="Dick G.J."/>
            <person name="Hauser L.J."/>
            <person name="Hyatt D."/>
            <person name="Dill B.D."/>
            <person name="Land M.L."/>
            <person name="Verberkmoes N.C."/>
            <person name="Hettich R.L."/>
            <person name="Banfield J.F."/>
        </authorList>
    </citation>
    <scope>NUCLEOTIDE SEQUENCE [LARGE SCALE GENOMIC DNA]</scope>
    <source>
        <strain evidence="1">ARMAN-2</strain>
    </source>
</reference>
<reference evidence="1 2" key="1">
    <citation type="journal article" date="2009" name="Genome Biol.">
        <title>Community-wide analysis of microbial genome sequence signatures.</title>
        <authorList>
            <person name="Dick G.J."/>
            <person name="Andersson A.F."/>
            <person name="Baker B.J."/>
            <person name="Simmons S.L."/>
            <person name="Thomas B.C."/>
            <person name="Yelton A.P."/>
            <person name="Banfield J.F."/>
        </authorList>
    </citation>
    <scope>NUCLEOTIDE SEQUENCE [LARGE SCALE GENOMIC DNA]</scope>
    <source>
        <strain evidence="1">ARMAN-2</strain>
    </source>
</reference>
<dbReference type="InterPro" id="IPR007438">
    <property type="entry name" value="DUF488"/>
</dbReference>
<name>C7DIS8_MICA2</name>
<dbReference type="AlphaFoldDB" id="C7DIS8"/>
<dbReference type="InterPro" id="IPR014519">
    <property type="entry name" value="UCP024492"/>
</dbReference>
<sequence>MDFQMSIHMPGKQNPIFAIGYSNYAVSKFIKILKAHGVTMLVDVRTIPKSRHQPDFNKPALAARLKRNGIQYMHFPELGGLRKPSKDSINKGWRNSSFRGFADYMQKREFATAIAKLIKISKGYNLAIMCAEGNPFRCHRSLIADALTVRHKYVYHISGLSSQKKHELTYFAKVDGTKITYPE</sequence>
<accession>C7DIS8</accession>
<dbReference type="Pfam" id="PF04343">
    <property type="entry name" value="DUF488"/>
    <property type="match status" value="1"/>
</dbReference>
<evidence type="ECO:0000313" key="1">
    <source>
        <dbReference type="EMBL" id="EET89852.1"/>
    </source>
</evidence>
<dbReference type="Proteomes" id="UP000332487">
    <property type="component" value="Unassembled WGS sequence"/>
</dbReference>
<dbReference type="PANTHER" id="PTHR39337">
    <property type="entry name" value="BLR5642 PROTEIN"/>
    <property type="match status" value="1"/>
</dbReference>
<organism evidence="1 2">
    <name type="scientific">Candidatus Micrarchaeum acidiphilum ARMAN-2</name>
    <dbReference type="NCBI Taxonomy" id="425595"/>
    <lineage>
        <taxon>Archaea</taxon>
        <taxon>Candidatus Micrarchaeota</taxon>
        <taxon>Candidatus Micrarchaeia</taxon>
        <taxon>Candidatus Micrarchaeales</taxon>
        <taxon>Candidatus Micrarchaeaceae</taxon>
        <taxon>Candidatus Micrarchaeum</taxon>
    </lineage>
</organism>
<dbReference type="PIRSF" id="PIRSF024492">
    <property type="entry name" value="UCP024492"/>
    <property type="match status" value="1"/>
</dbReference>
<proteinExistence type="predicted"/>
<gene>
    <name evidence="1" type="ORF">UNLARM2_0966</name>
</gene>
<protein>
    <submittedName>
        <fullName evidence="1">Uncharacterized protein</fullName>
    </submittedName>
</protein>
<evidence type="ECO:0000313" key="2">
    <source>
        <dbReference type="Proteomes" id="UP000332487"/>
    </source>
</evidence>
<dbReference type="EMBL" id="GG697241">
    <property type="protein sequence ID" value="EET89852.1"/>
    <property type="molecule type" value="Genomic_DNA"/>
</dbReference>